<evidence type="ECO:0000313" key="2">
    <source>
        <dbReference type="EMBL" id="KAH0536567.1"/>
    </source>
</evidence>
<evidence type="ECO:0000256" key="1">
    <source>
        <dbReference type="SAM" id="MobiDB-lite"/>
    </source>
</evidence>
<name>A0A9P8HVR9_9PEZI</name>
<evidence type="ECO:0000313" key="3">
    <source>
        <dbReference type="Proteomes" id="UP000698800"/>
    </source>
</evidence>
<keyword evidence="3" id="KW-1185">Reference proteome</keyword>
<feature type="region of interest" description="Disordered" evidence="1">
    <location>
        <begin position="355"/>
        <end position="386"/>
    </location>
</feature>
<proteinExistence type="predicted"/>
<sequence>MSAIFCCSSISPFRPRQLDHEAKFRTYMRWASLQTTSLVPGGGSSLVSSAPYAIQLVRQVNYGPQESIRYFVPARNGSDFTEATEDELLKWNFEKANSYKNFRCEKHNKFFEVNLYQKNPTNAHHWRVNLARPSRDIDLAFRRKEAEAESSEMGELAGQEKKQEPLSPNIQGEASFPELRSSLSQALEGADEAALQKDQPVNQPDIAALKRVLRFLLPTVGTSLGSSRLLSLLSLDWANAELDLGLEFENLWKAELTSSNIIIFFAVCFASYKGSPSVQVDLAEVEDLVVSAMLHVESREGQQPAGRVRLREIVNRVLESGRTLDWVSVYGDSIADVFTSSPSEELIEHCQRLNSPLQQDRSNRNTKAHEAQSEKGDEEFTPWMGRDDYDDYDDYGNYDDHSPDHDNKDLTACDKECGYCGNCDY</sequence>
<feature type="compositionally biased region" description="Basic and acidic residues" evidence="1">
    <location>
        <begin position="361"/>
        <end position="375"/>
    </location>
</feature>
<organism evidence="2 3">
    <name type="scientific">Glutinoglossum americanum</name>
    <dbReference type="NCBI Taxonomy" id="1670608"/>
    <lineage>
        <taxon>Eukaryota</taxon>
        <taxon>Fungi</taxon>
        <taxon>Dikarya</taxon>
        <taxon>Ascomycota</taxon>
        <taxon>Pezizomycotina</taxon>
        <taxon>Geoglossomycetes</taxon>
        <taxon>Geoglossales</taxon>
        <taxon>Geoglossaceae</taxon>
        <taxon>Glutinoglossum</taxon>
    </lineage>
</organism>
<protein>
    <submittedName>
        <fullName evidence="2">Uncharacterized protein</fullName>
    </submittedName>
</protein>
<dbReference type="OrthoDB" id="10264507at2759"/>
<dbReference type="AlphaFoldDB" id="A0A9P8HVR9"/>
<dbReference type="Proteomes" id="UP000698800">
    <property type="component" value="Unassembled WGS sequence"/>
</dbReference>
<dbReference type="EMBL" id="JAGHQL010000196">
    <property type="protein sequence ID" value="KAH0536567.1"/>
    <property type="molecule type" value="Genomic_DNA"/>
</dbReference>
<accession>A0A9P8HVR9</accession>
<reference evidence="2" key="1">
    <citation type="submission" date="2021-03" db="EMBL/GenBank/DDBJ databases">
        <title>Comparative genomics and phylogenomic investigation of the class Geoglossomycetes provide insights into ecological specialization and systematics.</title>
        <authorList>
            <person name="Melie T."/>
            <person name="Pirro S."/>
            <person name="Miller A.N."/>
            <person name="Quandt A."/>
        </authorList>
    </citation>
    <scope>NUCLEOTIDE SEQUENCE</scope>
    <source>
        <strain evidence="2">GBOQ0MN5Z8</strain>
    </source>
</reference>
<gene>
    <name evidence="2" type="ORF">FGG08_006575</name>
</gene>
<feature type="region of interest" description="Disordered" evidence="1">
    <location>
        <begin position="148"/>
        <end position="171"/>
    </location>
</feature>
<comment type="caution">
    <text evidence="2">The sequence shown here is derived from an EMBL/GenBank/DDBJ whole genome shotgun (WGS) entry which is preliminary data.</text>
</comment>